<proteinExistence type="predicted"/>
<feature type="region of interest" description="Disordered" evidence="1">
    <location>
        <begin position="1"/>
        <end position="34"/>
    </location>
</feature>
<accession>A0AAV3R618</accession>
<organism evidence="2 3">
    <name type="scientific">Lithospermum erythrorhizon</name>
    <name type="common">Purple gromwell</name>
    <name type="synonym">Lithospermum officinale var. erythrorhizon</name>
    <dbReference type="NCBI Taxonomy" id="34254"/>
    <lineage>
        <taxon>Eukaryota</taxon>
        <taxon>Viridiplantae</taxon>
        <taxon>Streptophyta</taxon>
        <taxon>Embryophyta</taxon>
        <taxon>Tracheophyta</taxon>
        <taxon>Spermatophyta</taxon>
        <taxon>Magnoliopsida</taxon>
        <taxon>eudicotyledons</taxon>
        <taxon>Gunneridae</taxon>
        <taxon>Pentapetalae</taxon>
        <taxon>asterids</taxon>
        <taxon>lamiids</taxon>
        <taxon>Boraginales</taxon>
        <taxon>Boraginaceae</taxon>
        <taxon>Boraginoideae</taxon>
        <taxon>Lithospermeae</taxon>
        <taxon>Lithospermum</taxon>
    </lineage>
</organism>
<comment type="caution">
    <text evidence="2">The sequence shown here is derived from an EMBL/GenBank/DDBJ whole genome shotgun (WGS) entry which is preliminary data.</text>
</comment>
<evidence type="ECO:0000313" key="2">
    <source>
        <dbReference type="EMBL" id="GAA0171086.1"/>
    </source>
</evidence>
<dbReference type="AlphaFoldDB" id="A0AAV3R618"/>
<evidence type="ECO:0000313" key="3">
    <source>
        <dbReference type="Proteomes" id="UP001454036"/>
    </source>
</evidence>
<evidence type="ECO:0000256" key="1">
    <source>
        <dbReference type="SAM" id="MobiDB-lite"/>
    </source>
</evidence>
<dbReference type="Proteomes" id="UP001454036">
    <property type="component" value="Unassembled WGS sequence"/>
</dbReference>
<keyword evidence="3" id="KW-1185">Reference proteome</keyword>
<protein>
    <submittedName>
        <fullName evidence="2">Uncharacterized protein</fullName>
    </submittedName>
</protein>
<gene>
    <name evidence="2" type="ORF">LIER_25203</name>
</gene>
<dbReference type="EMBL" id="BAABME010007522">
    <property type="protein sequence ID" value="GAA0171086.1"/>
    <property type="molecule type" value="Genomic_DNA"/>
</dbReference>
<name>A0AAV3R618_LITER</name>
<sequence length="200" mass="21811">MTGQASQERPPSPRRSPDTLTGSMPTGSVGGGGYKQDHPFFVDTRYELPSGVRVTDDSVSRPAHPLATAMLKNCILQATEAVYAMSLQWKEAARANAKFERERSEFLKEKDKFESSASEALVGLGVLHLRFIHRHPLEVFDFLGFLFGPSPLGIFLFDKGTLELLTAFVSGSIRTPTANTSASSLSLALTSDSLISRPYT</sequence>
<reference evidence="2 3" key="1">
    <citation type="submission" date="2024-01" db="EMBL/GenBank/DDBJ databases">
        <title>The complete chloroplast genome sequence of Lithospermum erythrorhizon: insights into the phylogenetic relationship among Boraginaceae species and the maternal lineages of purple gromwells.</title>
        <authorList>
            <person name="Okada T."/>
            <person name="Watanabe K."/>
        </authorList>
    </citation>
    <scope>NUCLEOTIDE SEQUENCE [LARGE SCALE GENOMIC DNA]</scope>
</reference>